<dbReference type="KEGG" id="vg:13828107"/>
<organism evidence="1 2">
    <name type="scientific">Bacillus phage BPS13</name>
    <dbReference type="NCBI Taxonomy" id="1136731"/>
    <lineage>
        <taxon>Viruses</taxon>
        <taxon>Duplodnaviria</taxon>
        <taxon>Heunggongvirae</taxon>
        <taxon>Uroviricota</taxon>
        <taxon>Caudoviricetes</taxon>
        <taxon>Herelleviridae</taxon>
        <taxon>Bastillevirinae</taxon>
        <taxon>Wphvirus</taxon>
        <taxon>Wphvirus BPS13</taxon>
    </lineage>
</organism>
<sequence length="167" mass="19329">MAVSYDDIAVGGKWEILNFDLIQTLEDKLDALLHGDVLVIRKFEKFTKADVMIKMQTVKGHQVTMISYDTMKSSLDNAFWQVYNISINDLSMLPVMQVYDISHLQEINKFQMGDVVSYKSAENGKVDTAYITDVYRSLDPNKKNHYLYSLSREDVYAYEENELMEAE</sequence>
<dbReference type="EMBL" id="JN654439">
    <property type="protein sequence ID" value="AEZ50323.1"/>
    <property type="molecule type" value="Genomic_DNA"/>
</dbReference>
<dbReference type="GeneID" id="13828107"/>
<gene>
    <name evidence="1" type="ORF">BPS13_0144</name>
</gene>
<name>J9PTU2_9CAUD</name>
<evidence type="ECO:0000313" key="1">
    <source>
        <dbReference type="EMBL" id="AEZ50323.1"/>
    </source>
</evidence>
<protein>
    <submittedName>
        <fullName evidence="1">Uncharacterized protein</fullName>
    </submittedName>
</protein>
<accession>J9PTU2</accession>
<dbReference type="Proteomes" id="UP000006287">
    <property type="component" value="Segment"/>
</dbReference>
<dbReference type="RefSeq" id="YP_006907703.1">
    <property type="nucleotide sequence ID" value="NC_018857.1"/>
</dbReference>
<proteinExistence type="predicted"/>
<evidence type="ECO:0000313" key="2">
    <source>
        <dbReference type="Proteomes" id="UP000006287"/>
    </source>
</evidence>
<reference evidence="1 2" key="1">
    <citation type="journal article" date="2012" name="FEMS Microbiol. Lett.">
        <title>Characterization of an endolysin, LysBPS13, from a Bacillus cereus bacteriophage.</title>
        <authorList>
            <person name="Park J."/>
            <person name="Yun J."/>
            <person name="Lim J.A."/>
            <person name="Kang D.H."/>
            <person name="Ryu S."/>
        </authorList>
    </citation>
    <scope>NUCLEOTIDE SEQUENCE [LARGE SCALE GENOMIC DNA]</scope>
</reference>
<keyword evidence="2" id="KW-1185">Reference proteome</keyword>